<dbReference type="PANTHER" id="PTHR31138:SF1">
    <property type="entry name" value="PDZ DOMAIN-CONTAINING PROTEIN"/>
    <property type="match status" value="1"/>
</dbReference>
<gene>
    <name evidence="4" type="ORF">VPNG_00633</name>
</gene>
<organism evidence="4 5">
    <name type="scientific">Cytospora leucostoma</name>
    <dbReference type="NCBI Taxonomy" id="1230097"/>
    <lineage>
        <taxon>Eukaryota</taxon>
        <taxon>Fungi</taxon>
        <taxon>Dikarya</taxon>
        <taxon>Ascomycota</taxon>
        <taxon>Pezizomycotina</taxon>
        <taxon>Sordariomycetes</taxon>
        <taxon>Sordariomycetidae</taxon>
        <taxon>Diaporthales</taxon>
        <taxon>Cytosporaceae</taxon>
        <taxon>Cytospora</taxon>
    </lineage>
</organism>
<comment type="caution">
    <text evidence="4">The sequence shown here is derived from an EMBL/GenBank/DDBJ whole genome shotgun (WGS) entry which is preliminary data.</text>
</comment>
<dbReference type="Pfam" id="PF14613">
    <property type="entry name" value="HAM1_C"/>
    <property type="match status" value="1"/>
</dbReference>
<evidence type="ECO:0000313" key="4">
    <source>
        <dbReference type="EMBL" id="ROW17457.1"/>
    </source>
</evidence>
<feature type="compositionally biased region" description="Polar residues" evidence="1">
    <location>
        <begin position="204"/>
        <end position="214"/>
    </location>
</feature>
<dbReference type="Pfam" id="PF19343">
    <property type="entry name" value="HAM1_N"/>
    <property type="match status" value="1"/>
</dbReference>
<protein>
    <submittedName>
        <fullName evidence="4">Uncharacterized protein</fullName>
    </submittedName>
</protein>
<feature type="domain" description="HAM1-like N-terminal" evidence="3">
    <location>
        <begin position="2"/>
        <end position="621"/>
    </location>
</feature>
<feature type="compositionally biased region" description="Basic and acidic residues" evidence="1">
    <location>
        <begin position="260"/>
        <end position="284"/>
    </location>
</feature>
<accession>A0A423XMY5</accession>
<proteinExistence type="predicted"/>
<dbReference type="Proteomes" id="UP000285146">
    <property type="component" value="Unassembled WGS sequence"/>
</dbReference>
<keyword evidence="5" id="KW-1185">Reference proteome</keyword>
<evidence type="ECO:0000259" key="2">
    <source>
        <dbReference type="Pfam" id="PF14613"/>
    </source>
</evidence>
<dbReference type="PANTHER" id="PTHR31138">
    <property type="entry name" value="CHROMOSOME 19, WHOLE GENOME SHOTGUN SEQUENCE"/>
    <property type="match status" value="1"/>
</dbReference>
<feature type="region of interest" description="Disordered" evidence="1">
    <location>
        <begin position="779"/>
        <end position="822"/>
    </location>
</feature>
<feature type="domain" description="HAM1-like C-terminal" evidence="2">
    <location>
        <begin position="633"/>
        <end position="791"/>
    </location>
</feature>
<dbReference type="Gene3D" id="3.15.10.10">
    <property type="entry name" value="Bactericidal permeability-increasing protein, domain 1"/>
    <property type="match status" value="1"/>
</dbReference>
<sequence>MASVNKPVDIKKKEADVNRKLQVYGIFSAFKTGKVPSNDQIDVALNSFLASRALSKPSGKLSAEGKALLNDVRNVVSQSKNLFLSKNEGNLLQDFIWQTQNFDPNAVNTPGAPVDKNTAKQHGDKALEGLRTLGTLIISNGQFRKLLHDVTILLRDIAGDAATNAAQKVKPGEDQLAQIDHPAEDNTWHEAPDFSKDNLKNQFQQKGYQGNNPTGDAREVASNAARNAKQEHVSRSGDSGVHVGAGIEAAKQTAQQKSGRSGEDVQETKEAAKEAASRRTEEYRARTKDYLKEKVPQERRDQTIWRLKKMVIECQQHPDYQEAITTLLDLAEEYSGHANNIAQGGSGTVKEARGGLAQAEADLKTLIERFANGTSTDDLWASINQIYVDANNDPELKDWFKAVDRYVRRALTEQGYILEDSATQDWNRLHDHGDYLLRDKYKTHTDRILDEIKFLAGQFDEDAHNTRFAESVNKLFTDLGNDQNGKPTYKPHLVKDLTDVIIPAIFENAAYIPVPRIEYSDNQVDAVIENLVLESDNFTPNLLEIHGENHLRWGRKKVSSKKKHAFEVKVSGVQMDLRDVSYYVKKKEGFPSITDQGILDIILAGEGFGFTLKLSSADKHDSQNFFKIDKVDVNIEHMKIKVKKSKHKLLFSLFKGIALKALRPAIQKAAEKAIRDNFNKIDRLLKQVKVEADRALEETKSNPEEAPNVYKRYAEALQKQLLQGKKKAQDVTADKKVNYAVTKEDSMFPNIHLPGGISSKATEYKELARKGEKWESPVFSIGNAKKSTDIPPAPKVTRKPHTTSATTNGSSRANGSANYGSSTSGGANYGGATSGGANYGGANYGTSNTGGANYGTSNTGGANYGTSNTGGANYSGANYDSGTSRVIPGTNYGGANY</sequence>
<evidence type="ECO:0000256" key="1">
    <source>
        <dbReference type="SAM" id="MobiDB-lite"/>
    </source>
</evidence>
<dbReference type="EMBL" id="LKEB01000002">
    <property type="protein sequence ID" value="ROW17457.1"/>
    <property type="molecule type" value="Genomic_DNA"/>
</dbReference>
<evidence type="ECO:0000313" key="5">
    <source>
        <dbReference type="Proteomes" id="UP000285146"/>
    </source>
</evidence>
<feature type="region of interest" description="Disordered" evidence="1">
    <location>
        <begin position="876"/>
        <end position="897"/>
    </location>
</feature>
<name>A0A423XMY5_9PEZI</name>
<reference evidence="4 5" key="1">
    <citation type="submission" date="2015-09" db="EMBL/GenBank/DDBJ databases">
        <title>Host preference determinants of Valsa canker pathogens revealed by comparative genomics.</title>
        <authorList>
            <person name="Yin Z."/>
            <person name="Huang L."/>
        </authorList>
    </citation>
    <scope>NUCLEOTIDE SEQUENCE [LARGE SCALE GENOMIC DNA]</scope>
    <source>
        <strain evidence="4 5">SXYLt</strain>
    </source>
</reference>
<feature type="region of interest" description="Disordered" evidence="1">
    <location>
        <begin position="204"/>
        <end position="284"/>
    </location>
</feature>
<feature type="compositionally biased region" description="Polar residues" evidence="1">
    <location>
        <begin position="802"/>
        <end position="813"/>
    </location>
</feature>
<dbReference type="OrthoDB" id="19394at2759"/>
<dbReference type="STRING" id="1230097.A0A423XMY5"/>
<dbReference type="InParanoid" id="A0A423XMY5"/>
<evidence type="ECO:0000259" key="3">
    <source>
        <dbReference type="Pfam" id="PF19343"/>
    </source>
</evidence>
<dbReference type="AlphaFoldDB" id="A0A423XMY5"/>
<dbReference type="InterPro" id="IPR027842">
    <property type="entry name" value="HAM1-like_C"/>
</dbReference>
<dbReference type="InterPro" id="IPR045967">
    <property type="entry name" value="HAM1-like_N"/>
</dbReference>